<organism evidence="2">
    <name type="scientific">Sesamum latifolium</name>
    <dbReference type="NCBI Taxonomy" id="2727402"/>
    <lineage>
        <taxon>Eukaryota</taxon>
        <taxon>Viridiplantae</taxon>
        <taxon>Streptophyta</taxon>
        <taxon>Embryophyta</taxon>
        <taxon>Tracheophyta</taxon>
        <taxon>Spermatophyta</taxon>
        <taxon>Magnoliopsida</taxon>
        <taxon>eudicotyledons</taxon>
        <taxon>Gunneridae</taxon>
        <taxon>Pentapetalae</taxon>
        <taxon>asterids</taxon>
        <taxon>lamiids</taxon>
        <taxon>Lamiales</taxon>
        <taxon>Pedaliaceae</taxon>
        <taxon>Sesamum</taxon>
    </lineage>
</organism>
<keyword evidence="1" id="KW-0812">Transmembrane</keyword>
<proteinExistence type="predicted"/>
<gene>
    <name evidence="2" type="ORF">Slati_1807900</name>
</gene>
<dbReference type="AlphaFoldDB" id="A0AAW2WYN8"/>
<name>A0AAW2WYN8_9LAMI</name>
<dbReference type="PANTHER" id="PTHR33782:SF5">
    <property type="entry name" value="MEDIATOR OF RNA POLYMERASE II TRANSCRIPTION SUBUNIT"/>
    <property type="match status" value="1"/>
</dbReference>
<keyword evidence="1" id="KW-1133">Transmembrane helix</keyword>
<sequence>MDADHRGKDGRHYNGRLVDENLIVLRRRIHEMKIMEKNIDEPPSEWWAWEKQWHKFYTSDVLELVGLLQILLMNARPSIVLGLGAFLVFSVFMSLFVIFCCLVNIVIRGIQF</sequence>
<reference evidence="2" key="2">
    <citation type="journal article" date="2024" name="Plant">
        <title>Genomic evolution and insights into agronomic trait innovations of Sesamum species.</title>
        <authorList>
            <person name="Miao H."/>
            <person name="Wang L."/>
            <person name="Qu L."/>
            <person name="Liu H."/>
            <person name="Sun Y."/>
            <person name="Le M."/>
            <person name="Wang Q."/>
            <person name="Wei S."/>
            <person name="Zheng Y."/>
            <person name="Lin W."/>
            <person name="Duan Y."/>
            <person name="Cao H."/>
            <person name="Xiong S."/>
            <person name="Wang X."/>
            <person name="Wei L."/>
            <person name="Li C."/>
            <person name="Ma Q."/>
            <person name="Ju M."/>
            <person name="Zhao R."/>
            <person name="Li G."/>
            <person name="Mu C."/>
            <person name="Tian Q."/>
            <person name="Mei H."/>
            <person name="Zhang T."/>
            <person name="Gao T."/>
            <person name="Zhang H."/>
        </authorList>
    </citation>
    <scope>NUCLEOTIDE SEQUENCE</scope>
    <source>
        <strain evidence="2">KEN1</strain>
    </source>
</reference>
<protein>
    <submittedName>
        <fullName evidence="2">Uncharacterized protein</fullName>
    </submittedName>
</protein>
<accession>A0AAW2WYN8</accession>
<evidence type="ECO:0000256" key="1">
    <source>
        <dbReference type="SAM" id="Phobius"/>
    </source>
</evidence>
<dbReference type="EMBL" id="JACGWN010000006">
    <property type="protein sequence ID" value="KAL0446800.1"/>
    <property type="molecule type" value="Genomic_DNA"/>
</dbReference>
<comment type="caution">
    <text evidence="2">The sequence shown here is derived from an EMBL/GenBank/DDBJ whole genome shotgun (WGS) entry which is preliminary data.</text>
</comment>
<dbReference type="PANTHER" id="PTHR33782">
    <property type="entry name" value="OS01G0121600 PROTEIN"/>
    <property type="match status" value="1"/>
</dbReference>
<reference evidence="2" key="1">
    <citation type="submission" date="2020-06" db="EMBL/GenBank/DDBJ databases">
        <authorList>
            <person name="Li T."/>
            <person name="Hu X."/>
            <person name="Zhang T."/>
            <person name="Song X."/>
            <person name="Zhang H."/>
            <person name="Dai N."/>
            <person name="Sheng W."/>
            <person name="Hou X."/>
            <person name="Wei L."/>
        </authorList>
    </citation>
    <scope>NUCLEOTIDE SEQUENCE</scope>
    <source>
        <strain evidence="2">KEN1</strain>
        <tissue evidence="2">Leaf</tissue>
    </source>
</reference>
<keyword evidence="1" id="KW-0472">Membrane</keyword>
<feature type="transmembrane region" description="Helical" evidence="1">
    <location>
        <begin position="79"/>
        <end position="107"/>
    </location>
</feature>
<evidence type="ECO:0000313" key="2">
    <source>
        <dbReference type="EMBL" id="KAL0446800.1"/>
    </source>
</evidence>